<keyword evidence="2" id="KW-0413">Isomerase</keyword>
<gene>
    <name evidence="4" type="ORF">SAMN02982989_4857</name>
</gene>
<accession>A0A1X7D1T8</accession>
<evidence type="ECO:0000313" key="5">
    <source>
        <dbReference type="Proteomes" id="UP000192903"/>
    </source>
</evidence>
<organism evidence="4 5">
    <name type="scientific">Xaviernesmea oryzae</name>
    <dbReference type="NCBI Taxonomy" id="464029"/>
    <lineage>
        <taxon>Bacteria</taxon>
        <taxon>Pseudomonadati</taxon>
        <taxon>Pseudomonadota</taxon>
        <taxon>Alphaproteobacteria</taxon>
        <taxon>Hyphomicrobiales</taxon>
        <taxon>Rhizobiaceae</taxon>
        <taxon>Rhizobium/Agrobacterium group</taxon>
        <taxon>Xaviernesmea</taxon>
    </lineage>
</organism>
<dbReference type="RefSeq" id="WP_085420257.1">
    <property type="nucleotide sequence ID" value="NZ_FXAF01000002.1"/>
</dbReference>
<proteinExistence type="inferred from homology"/>
<sequence>MPFVNIKTPEGALSRAQKEEIVHRTTDMLAEYFSEAARPHTMVLIEEVKDGGYARADEVFIIPEAYRAKDGA</sequence>
<dbReference type="EMBL" id="FXAF01000002">
    <property type="protein sequence ID" value="SMF06583.1"/>
    <property type="molecule type" value="Genomic_DNA"/>
</dbReference>
<evidence type="ECO:0000256" key="1">
    <source>
        <dbReference type="ARBA" id="ARBA00006723"/>
    </source>
</evidence>
<evidence type="ECO:0000313" key="4">
    <source>
        <dbReference type="EMBL" id="SMF06583.1"/>
    </source>
</evidence>
<dbReference type="STRING" id="464029.SAMN02982989_4857"/>
<dbReference type="SUPFAM" id="SSF55331">
    <property type="entry name" value="Tautomerase/MIF"/>
    <property type="match status" value="1"/>
</dbReference>
<dbReference type="Pfam" id="PF01361">
    <property type="entry name" value="Tautomerase"/>
    <property type="match status" value="1"/>
</dbReference>
<evidence type="ECO:0000259" key="3">
    <source>
        <dbReference type="Pfam" id="PF01361"/>
    </source>
</evidence>
<dbReference type="AlphaFoldDB" id="A0A1X7D1T8"/>
<evidence type="ECO:0000256" key="2">
    <source>
        <dbReference type="ARBA" id="ARBA00023235"/>
    </source>
</evidence>
<dbReference type="Proteomes" id="UP000192903">
    <property type="component" value="Unassembled WGS sequence"/>
</dbReference>
<reference evidence="5" key="1">
    <citation type="submission" date="2017-04" db="EMBL/GenBank/DDBJ databases">
        <authorList>
            <person name="Varghese N."/>
            <person name="Submissions S."/>
        </authorList>
    </citation>
    <scope>NUCLEOTIDE SEQUENCE [LARGE SCALE GENOMIC DNA]</scope>
    <source>
        <strain evidence="5">B4P</strain>
    </source>
</reference>
<name>A0A1X7D1T8_9HYPH</name>
<dbReference type="InterPro" id="IPR014347">
    <property type="entry name" value="Tautomerase/MIF_sf"/>
</dbReference>
<dbReference type="OrthoDB" id="7867220at2"/>
<dbReference type="GO" id="GO:0016853">
    <property type="term" value="F:isomerase activity"/>
    <property type="evidence" value="ECO:0007669"/>
    <property type="project" value="UniProtKB-KW"/>
</dbReference>
<dbReference type="PANTHER" id="PTHR35530">
    <property type="entry name" value="TAUTOMERASE-RELATED"/>
    <property type="match status" value="1"/>
</dbReference>
<dbReference type="InterPro" id="IPR004370">
    <property type="entry name" value="4-OT-like_dom"/>
</dbReference>
<dbReference type="Gene3D" id="3.30.429.10">
    <property type="entry name" value="Macrophage Migration Inhibitory Factor"/>
    <property type="match status" value="1"/>
</dbReference>
<protein>
    <submittedName>
        <fullName evidence="4">4-oxalocrotonate tautomerase</fullName>
    </submittedName>
</protein>
<dbReference type="PANTHER" id="PTHR35530:SF2">
    <property type="entry name" value="BSL4019 PROTEIN"/>
    <property type="match status" value="1"/>
</dbReference>
<feature type="domain" description="4-oxalocrotonate tautomerase-like" evidence="3">
    <location>
        <begin position="2"/>
        <end position="60"/>
    </location>
</feature>
<keyword evidence="5" id="KW-1185">Reference proteome</keyword>
<comment type="similarity">
    <text evidence="1">Belongs to the 4-oxalocrotonate tautomerase family.</text>
</comment>